<accession>A0A0E9VI38</accession>
<name>A0A0E9VI38_ANGAN</name>
<protein>
    <submittedName>
        <fullName evidence="1">Uncharacterized protein</fullName>
    </submittedName>
</protein>
<proteinExistence type="predicted"/>
<organism evidence="1">
    <name type="scientific">Anguilla anguilla</name>
    <name type="common">European freshwater eel</name>
    <name type="synonym">Muraena anguilla</name>
    <dbReference type="NCBI Taxonomy" id="7936"/>
    <lineage>
        <taxon>Eukaryota</taxon>
        <taxon>Metazoa</taxon>
        <taxon>Chordata</taxon>
        <taxon>Craniata</taxon>
        <taxon>Vertebrata</taxon>
        <taxon>Euteleostomi</taxon>
        <taxon>Actinopterygii</taxon>
        <taxon>Neopterygii</taxon>
        <taxon>Teleostei</taxon>
        <taxon>Anguilliformes</taxon>
        <taxon>Anguillidae</taxon>
        <taxon>Anguilla</taxon>
    </lineage>
</organism>
<reference evidence="1" key="2">
    <citation type="journal article" date="2015" name="Fish Shellfish Immunol.">
        <title>Early steps in the European eel (Anguilla anguilla)-Vibrio vulnificus interaction in the gills: Role of the RtxA13 toxin.</title>
        <authorList>
            <person name="Callol A."/>
            <person name="Pajuelo D."/>
            <person name="Ebbesson L."/>
            <person name="Teles M."/>
            <person name="MacKenzie S."/>
            <person name="Amaro C."/>
        </authorList>
    </citation>
    <scope>NUCLEOTIDE SEQUENCE</scope>
</reference>
<evidence type="ECO:0000313" key="1">
    <source>
        <dbReference type="EMBL" id="JAH77681.1"/>
    </source>
</evidence>
<sequence>MSNVIRLRFVRLM</sequence>
<dbReference type="EMBL" id="GBXM01030896">
    <property type="protein sequence ID" value="JAH77681.1"/>
    <property type="molecule type" value="Transcribed_RNA"/>
</dbReference>
<reference evidence="1" key="1">
    <citation type="submission" date="2014-11" db="EMBL/GenBank/DDBJ databases">
        <authorList>
            <person name="Amaro Gonzalez C."/>
        </authorList>
    </citation>
    <scope>NUCLEOTIDE SEQUENCE</scope>
</reference>